<evidence type="ECO:0000313" key="1">
    <source>
        <dbReference type="EMBL" id="AXG66529.1"/>
    </source>
</evidence>
<reference evidence="1 2" key="1">
    <citation type="journal article" date="2018" name="Front. Microbiol.">
        <title>Jumbo Bacteriophages Are Represented Within an Increasing Diversity of Environmental Viruses Infecting the Emerging Phytopathogen, Dickeya solani.</title>
        <authorList>
            <person name="Day A.W."/>
            <person name="Ahn J."/>
            <person name="Salmond G.P.C."/>
        </authorList>
    </citation>
    <scope>NUCLEOTIDE SEQUENCE [LARGE SCALE GENOMIC DNA]</scope>
</reference>
<name>A0A384ZWB4_9CAUD</name>
<accession>A0A384ZWB4</accession>
<dbReference type="Proteomes" id="UP000263742">
    <property type="component" value="Segment"/>
</dbReference>
<sequence length="220" mass="24950">MSIDQIVKQSTSLKATLFGVQRQIRRGFGLTRFVFSMHNNPKQGLRAVFNQSTDYPYGWFKITNFALNRELLANGKNIGRFGSGWAIGKEPTNAIVIRNFYLPITLSGSLYLKFMNYEQAILFSQQLMIAHTVEMLAFELEMPTTKWTVRFLIDGDSIPFPNIEDMDDGSTPGSMEIEIPFTIQSKIGFNMDTAKINNYGEITMNTEIDVGEADFVPDEE</sequence>
<dbReference type="EMBL" id="MH460460">
    <property type="protein sequence ID" value="AXG66529.1"/>
    <property type="molecule type" value="Genomic_DNA"/>
</dbReference>
<organism evidence="1 2">
    <name type="scientific">Dickeya phage vB_DsoM_JA13</name>
    <dbReference type="NCBI Taxonomy" id="2283030"/>
    <lineage>
        <taxon>Viruses</taxon>
        <taxon>Duplodnaviria</taxon>
        <taxon>Heunggongvirae</taxon>
        <taxon>Uroviricota</taxon>
        <taxon>Caudoviricetes</taxon>
        <taxon>Salmondvirus</taxon>
        <taxon>Salmondvirus JA11</taxon>
    </lineage>
</organism>
<evidence type="ECO:0000313" key="2">
    <source>
        <dbReference type="Proteomes" id="UP000263742"/>
    </source>
</evidence>
<protein>
    <submittedName>
        <fullName evidence="1">Uncharacterized protein</fullName>
    </submittedName>
</protein>
<proteinExistence type="predicted"/>
<gene>
    <name evidence="1" type="ORF">JA13_126</name>
</gene>